<protein>
    <recommendedName>
        <fullName evidence="3">C-JID domain-containing protein</fullName>
    </recommendedName>
</protein>
<dbReference type="PANTHER" id="PTHR16083:SF65">
    <property type="entry name" value="DISEASE RESISTANCE PROTEIN RPP8-LIKE"/>
    <property type="match status" value="1"/>
</dbReference>
<accession>A0A6D2J8N0</accession>
<dbReference type="InterPro" id="IPR032675">
    <property type="entry name" value="LRR_dom_sf"/>
</dbReference>
<name>A0A6D2J8N0_9BRAS</name>
<keyword evidence="5" id="KW-1185">Reference proteome</keyword>
<keyword evidence="1" id="KW-0433">Leucine-rich repeat</keyword>
<dbReference type="Gene3D" id="3.80.10.10">
    <property type="entry name" value="Ribonuclease Inhibitor"/>
    <property type="match status" value="1"/>
</dbReference>
<dbReference type="SUPFAM" id="SSF52047">
    <property type="entry name" value="RNI-like"/>
    <property type="match status" value="1"/>
</dbReference>
<dbReference type="OrthoDB" id="1095921at2759"/>
<keyword evidence="2" id="KW-0677">Repeat</keyword>
<dbReference type="Pfam" id="PF20160">
    <property type="entry name" value="C-JID"/>
    <property type="match status" value="1"/>
</dbReference>
<proteinExistence type="predicted"/>
<feature type="domain" description="C-JID" evidence="3">
    <location>
        <begin position="190"/>
        <end position="337"/>
    </location>
</feature>
<dbReference type="PANTHER" id="PTHR16083">
    <property type="entry name" value="LEUCINE RICH REPEAT CONTAINING PROTEIN"/>
    <property type="match status" value="1"/>
</dbReference>
<dbReference type="Proteomes" id="UP000467841">
    <property type="component" value="Unassembled WGS sequence"/>
</dbReference>
<evidence type="ECO:0000256" key="2">
    <source>
        <dbReference type="ARBA" id="ARBA00022737"/>
    </source>
</evidence>
<dbReference type="EMBL" id="CACVBM020001163">
    <property type="protein sequence ID" value="CAA7036127.1"/>
    <property type="molecule type" value="Genomic_DNA"/>
</dbReference>
<gene>
    <name evidence="4" type="ORF">MERR_LOCUS23362</name>
</gene>
<sequence length="388" mass="44179">MAMLSPSLTRLFLSDIPTLVELLSSFENLNKLERLSITDCINLETLPNGINLKSLEILFLTRCSKLTSFPDISTNISNLRLDETGIEEVPWWIENFSNLISISMLKCKHLKHVSLNIYKLKRLEEVGFSDCGALTEVSLNDSPILDEASPTLQEDNCIRNNISLHFTNCFNLNQEALIEKQTVLQEQLILSGEELPSYFTHQTSGFFSSSLTIPLSPSFLLQPFFRFRVCAVVIFDSMPSLGVNAVDIRVKCRFRGGLGNIFESFGNSHSFLSRHKDSHLFIFNCCFPLNKDNAPLAELNYDHVDIQLHPRNLVYLGEVNYGEESFRLKRWGVRLLYGLGKPNTLLPHVCEADEDNMVNDECHETEQGEECGDSLMEVERCRKRIRTT</sequence>
<evidence type="ECO:0000259" key="3">
    <source>
        <dbReference type="Pfam" id="PF20160"/>
    </source>
</evidence>
<reference evidence="4" key="1">
    <citation type="submission" date="2020-01" db="EMBL/GenBank/DDBJ databases">
        <authorList>
            <person name="Mishra B."/>
        </authorList>
    </citation>
    <scope>NUCLEOTIDE SEQUENCE [LARGE SCALE GENOMIC DNA]</scope>
</reference>
<organism evidence="4 5">
    <name type="scientific">Microthlaspi erraticum</name>
    <dbReference type="NCBI Taxonomy" id="1685480"/>
    <lineage>
        <taxon>Eukaryota</taxon>
        <taxon>Viridiplantae</taxon>
        <taxon>Streptophyta</taxon>
        <taxon>Embryophyta</taxon>
        <taxon>Tracheophyta</taxon>
        <taxon>Spermatophyta</taxon>
        <taxon>Magnoliopsida</taxon>
        <taxon>eudicotyledons</taxon>
        <taxon>Gunneridae</taxon>
        <taxon>Pentapetalae</taxon>
        <taxon>rosids</taxon>
        <taxon>malvids</taxon>
        <taxon>Brassicales</taxon>
        <taxon>Brassicaceae</taxon>
        <taxon>Coluteocarpeae</taxon>
        <taxon>Microthlaspi</taxon>
    </lineage>
</organism>
<evidence type="ECO:0000313" key="5">
    <source>
        <dbReference type="Proteomes" id="UP000467841"/>
    </source>
</evidence>
<dbReference type="InterPro" id="IPR045344">
    <property type="entry name" value="C-JID"/>
</dbReference>
<dbReference type="AlphaFoldDB" id="A0A6D2J8N0"/>
<evidence type="ECO:0000256" key="1">
    <source>
        <dbReference type="ARBA" id="ARBA00022614"/>
    </source>
</evidence>
<comment type="caution">
    <text evidence="4">The sequence shown here is derived from an EMBL/GenBank/DDBJ whole genome shotgun (WGS) entry which is preliminary data.</text>
</comment>
<evidence type="ECO:0000313" key="4">
    <source>
        <dbReference type="EMBL" id="CAA7036127.1"/>
    </source>
</evidence>